<keyword evidence="4" id="KW-1185">Reference proteome</keyword>
<evidence type="ECO:0000313" key="4">
    <source>
        <dbReference type="Proteomes" id="UP001158576"/>
    </source>
</evidence>
<accession>A0ABN7S2E0</accession>
<sequence length="184" mass="21052">MKVLYFLAMNFVTGNGQASQRERMIFNIQTSKNALFKYTELEDLEMIKKYFNEGHAIDDATPGLTPLFYASIMGKPKSVKLLLELGADFFIRNEHTVSPLLGACQRKHVEVVEVFEEFGLDLHHWRFNAKNGQTPFLEACKNGPVELVKPFIEHKNIDEDKLWACIQKASDKEVLKAARKNFNG</sequence>
<dbReference type="EMBL" id="OU015568">
    <property type="protein sequence ID" value="CAG5089388.1"/>
    <property type="molecule type" value="Genomic_DNA"/>
</dbReference>
<proteinExistence type="predicted"/>
<evidence type="ECO:0000256" key="2">
    <source>
        <dbReference type="ARBA" id="ARBA00023043"/>
    </source>
</evidence>
<dbReference type="PANTHER" id="PTHR24188">
    <property type="entry name" value="ANKYRIN REPEAT PROTEIN"/>
    <property type="match status" value="1"/>
</dbReference>
<reference evidence="3 4" key="1">
    <citation type="submission" date="2021-04" db="EMBL/GenBank/DDBJ databases">
        <authorList>
            <person name="Bliznina A."/>
        </authorList>
    </citation>
    <scope>NUCLEOTIDE SEQUENCE [LARGE SCALE GENOMIC DNA]</scope>
</reference>
<dbReference type="Gene3D" id="1.25.40.20">
    <property type="entry name" value="Ankyrin repeat-containing domain"/>
    <property type="match status" value="1"/>
</dbReference>
<organism evidence="3 4">
    <name type="scientific">Oikopleura dioica</name>
    <name type="common">Tunicate</name>
    <dbReference type="NCBI Taxonomy" id="34765"/>
    <lineage>
        <taxon>Eukaryota</taxon>
        <taxon>Metazoa</taxon>
        <taxon>Chordata</taxon>
        <taxon>Tunicata</taxon>
        <taxon>Appendicularia</taxon>
        <taxon>Copelata</taxon>
        <taxon>Oikopleuridae</taxon>
        <taxon>Oikopleura</taxon>
    </lineage>
</organism>
<evidence type="ECO:0000313" key="3">
    <source>
        <dbReference type="EMBL" id="CAG5089388.1"/>
    </source>
</evidence>
<name>A0ABN7S2E0_OIKDI</name>
<dbReference type="PANTHER" id="PTHR24188:SF29">
    <property type="entry name" value="GH09064P"/>
    <property type="match status" value="1"/>
</dbReference>
<dbReference type="Pfam" id="PF12796">
    <property type="entry name" value="Ank_2"/>
    <property type="match status" value="1"/>
</dbReference>
<dbReference type="SMART" id="SM00248">
    <property type="entry name" value="ANK"/>
    <property type="match status" value="3"/>
</dbReference>
<keyword evidence="1" id="KW-0677">Repeat</keyword>
<dbReference type="InterPro" id="IPR036770">
    <property type="entry name" value="Ankyrin_rpt-contain_sf"/>
</dbReference>
<gene>
    <name evidence="3" type="ORF">OKIOD_LOCUS3756</name>
</gene>
<evidence type="ECO:0000256" key="1">
    <source>
        <dbReference type="ARBA" id="ARBA00022737"/>
    </source>
</evidence>
<keyword evidence="2" id="KW-0040">ANK repeat</keyword>
<dbReference type="Proteomes" id="UP001158576">
    <property type="component" value="Chromosome PAR"/>
</dbReference>
<dbReference type="SUPFAM" id="SSF48403">
    <property type="entry name" value="Ankyrin repeat"/>
    <property type="match status" value="1"/>
</dbReference>
<dbReference type="InterPro" id="IPR002110">
    <property type="entry name" value="Ankyrin_rpt"/>
</dbReference>
<protein>
    <submittedName>
        <fullName evidence="3">Oidioi.mRNA.OKI2018_I69.PAR.g12198.t1.cds</fullName>
    </submittedName>
</protein>